<name>A0A8H4INL3_9PEZI</name>
<dbReference type="Proteomes" id="UP000572817">
    <property type="component" value="Unassembled WGS sequence"/>
</dbReference>
<feature type="compositionally biased region" description="Polar residues" evidence="2">
    <location>
        <begin position="768"/>
        <end position="786"/>
    </location>
</feature>
<evidence type="ECO:0000256" key="1">
    <source>
        <dbReference type="ARBA" id="ARBA00022801"/>
    </source>
</evidence>
<gene>
    <name evidence="4" type="ORF">GTA08_BOTSDO09135</name>
</gene>
<evidence type="ECO:0000256" key="2">
    <source>
        <dbReference type="SAM" id="MobiDB-lite"/>
    </source>
</evidence>
<dbReference type="OrthoDB" id="288987at2759"/>
<dbReference type="Pfam" id="PF07910">
    <property type="entry name" value="Peptidase_C78"/>
    <property type="match status" value="1"/>
</dbReference>
<feature type="region of interest" description="Disordered" evidence="2">
    <location>
        <begin position="768"/>
        <end position="797"/>
    </location>
</feature>
<dbReference type="GO" id="GO:0016787">
    <property type="term" value="F:hydrolase activity"/>
    <property type="evidence" value="ECO:0007669"/>
    <property type="project" value="UniProtKB-KW"/>
</dbReference>
<evidence type="ECO:0000259" key="3">
    <source>
        <dbReference type="Pfam" id="PF07910"/>
    </source>
</evidence>
<evidence type="ECO:0000313" key="4">
    <source>
        <dbReference type="EMBL" id="KAF4303592.1"/>
    </source>
</evidence>
<comment type="caution">
    <text evidence="4">The sequence shown here is derived from an EMBL/GenBank/DDBJ whole genome shotgun (WGS) entry which is preliminary data.</text>
</comment>
<dbReference type="InterPro" id="IPR012462">
    <property type="entry name" value="UFSP1/2_DUB_cat"/>
</dbReference>
<protein>
    <recommendedName>
        <fullName evidence="3">UFSP1/2/DUB catalytic domain-containing protein</fullName>
    </recommendedName>
</protein>
<keyword evidence="1" id="KW-0378">Hydrolase</keyword>
<feature type="domain" description="UFSP1/2/DUB catalytic" evidence="3">
    <location>
        <begin position="282"/>
        <end position="504"/>
    </location>
</feature>
<organism evidence="4 5">
    <name type="scientific">Botryosphaeria dothidea</name>
    <dbReference type="NCBI Taxonomy" id="55169"/>
    <lineage>
        <taxon>Eukaryota</taxon>
        <taxon>Fungi</taxon>
        <taxon>Dikarya</taxon>
        <taxon>Ascomycota</taxon>
        <taxon>Pezizomycotina</taxon>
        <taxon>Dothideomycetes</taxon>
        <taxon>Dothideomycetes incertae sedis</taxon>
        <taxon>Botryosphaeriales</taxon>
        <taxon>Botryosphaeriaceae</taxon>
        <taxon>Botryosphaeria</taxon>
    </lineage>
</organism>
<dbReference type="EMBL" id="WWBZ02000062">
    <property type="protein sequence ID" value="KAF4303592.1"/>
    <property type="molecule type" value="Genomic_DNA"/>
</dbReference>
<accession>A0A8H4INL3</accession>
<feature type="region of interest" description="Disordered" evidence="2">
    <location>
        <begin position="111"/>
        <end position="213"/>
    </location>
</feature>
<proteinExistence type="predicted"/>
<reference evidence="4" key="1">
    <citation type="submission" date="2020-04" db="EMBL/GenBank/DDBJ databases">
        <title>Genome Assembly and Annotation of Botryosphaeria dothidea sdau 11-99, a Latent Pathogen of Apple Fruit Ring Rot in China.</title>
        <authorList>
            <person name="Yu C."/>
            <person name="Diao Y."/>
            <person name="Lu Q."/>
            <person name="Zhao J."/>
            <person name="Cui S."/>
            <person name="Peng C."/>
            <person name="He B."/>
            <person name="Liu H."/>
        </authorList>
    </citation>
    <scope>NUCLEOTIDE SEQUENCE [LARGE SCALE GENOMIC DNA]</scope>
    <source>
        <strain evidence="4">Sdau11-99</strain>
    </source>
</reference>
<feature type="compositionally biased region" description="Polar residues" evidence="2">
    <location>
        <begin position="111"/>
        <end position="132"/>
    </location>
</feature>
<feature type="compositionally biased region" description="Basic and acidic residues" evidence="2">
    <location>
        <begin position="788"/>
        <end position="797"/>
    </location>
</feature>
<feature type="compositionally biased region" description="Low complexity" evidence="2">
    <location>
        <begin position="145"/>
        <end position="159"/>
    </location>
</feature>
<dbReference type="Gene3D" id="3.90.70.130">
    <property type="match status" value="1"/>
</dbReference>
<evidence type="ECO:0000313" key="5">
    <source>
        <dbReference type="Proteomes" id="UP000572817"/>
    </source>
</evidence>
<keyword evidence="5" id="KW-1185">Reference proteome</keyword>
<sequence>MATTTSEVLECPFCPYTEKESYMLMLHVEERHTDDSPFVVREGPEAAAQLTPSPGRHDTSSYPQKAPAENDVDDNEWMLCPNPECGEQVQIEDLNEHLDLHYAEGILESQQHQATAHSISASPYATSQSSKRTNGKMRENTPSIASEHSFSAADSSFSSPGRTDGGSRRHHRKSRPRSNSDKSTITRTIRDVLIPDGGKKLKSKKSGSRSARLGKSELGPYAYEEKMPDSLYRQLQVGPKVTVVNRIGRDGRLIKHEIVDNETPGLLPVLAQLCAIDKDVRQAWLCHPSAVHICKRPKEGGFCGYRNIQMLVSYMQGAKAQGHAQFPPRTPGILVLQDLIEQAWDMGINDVSRIQTGGIKGTRKYIGTPEVQALLRSLRIDHGLKIFSDHPERGQAHEQLLDYVKSYFQEGTTQEQREKRPKIVKTHLPPIYLQQPGHSITIVGYEMFKDGSSSLLVFDPMFHISPGMNKILRRRDLRTPRPEVLQAYRRDDRQLKRHGDYELISLAAHPPLFPAWDVLEKLIDHSYVYAFFHIPSFDYEIIPEEEFPIVFPWWKYAGLFCTDEARFARNPFYITGPDDIDGFDTERIEMDTNVGLLGGMPLLRNKSYLKWIGFFDRIKRSIVPGGFGKDARNRVNMALQGSKGLANDLMVQQPLPEDIYFEKSVDPAVPIHYACGSSVRQGFQHYAFRRCGYERPRSSSESSFTPPLASSVSSMSLEYNQPARQPLQSRWQARQSLRSSLDSISEASCLGCCCITYQHQPRQMSCDTISPGPSLSTPEIPSFTNNHSRRDSGISVHEEVPSLRNPFVSAISSEASSYLSTNASEDCCYIHQQPQHLPSLRQKQRPGSFAPRLRFDRQTHPVTHLLDRNCYSGEEPVSPKSCLSSPVLDLGSIDVISASFANPTTGNYHILDLVGDRAPTPVGELRDFFFERGAGGEQTPIFYATGGKDVSRGWRAKMGEEW</sequence>
<feature type="region of interest" description="Disordered" evidence="2">
    <location>
        <begin position="41"/>
        <end position="70"/>
    </location>
</feature>
<dbReference type="AlphaFoldDB" id="A0A8H4INL3"/>